<dbReference type="RefSeq" id="WP_380082818.1">
    <property type="nucleotide sequence ID" value="NZ_JBHSWD010000001.1"/>
</dbReference>
<accession>A0ABW1YE61</accession>
<protein>
    <recommendedName>
        <fullName evidence="3">Carboxypeptidase regulatory-like domain-containing protein</fullName>
    </recommendedName>
</protein>
<dbReference type="Proteomes" id="UP001596297">
    <property type="component" value="Unassembled WGS sequence"/>
</dbReference>
<evidence type="ECO:0000313" key="2">
    <source>
        <dbReference type="Proteomes" id="UP001596297"/>
    </source>
</evidence>
<evidence type="ECO:0008006" key="3">
    <source>
        <dbReference type="Google" id="ProtNLM"/>
    </source>
</evidence>
<dbReference type="EMBL" id="JBHSWD010000001">
    <property type="protein sequence ID" value="MFC6591807.1"/>
    <property type="molecule type" value="Genomic_DNA"/>
</dbReference>
<evidence type="ECO:0000313" key="1">
    <source>
        <dbReference type="EMBL" id="MFC6591807.1"/>
    </source>
</evidence>
<proteinExistence type="predicted"/>
<gene>
    <name evidence="1" type="ORF">ACFP81_07125</name>
</gene>
<name>A0ABW1YE61_9DEIO</name>
<keyword evidence="2" id="KW-1185">Reference proteome</keyword>
<sequence length="159" mass="17311">MTDDKGRYNFLNVPLGTHAVRLDPATTPYPPLVLPSEGGLNGTQQVHVRGLTSVDFPLAPLGGDVDVIRRTSLVAGPLTVSKVVFKTQDGYVVNLHLSSTERIEGLRLNDPLPAGATLREGQPLWQGTLEAGQTTLSYRFNFDGEPRSAVTDPVVDWRY</sequence>
<reference evidence="2" key="1">
    <citation type="journal article" date="2019" name="Int. J. Syst. Evol. Microbiol.">
        <title>The Global Catalogue of Microorganisms (GCM) 10K type strain sequencing project: providing services to taxonomists for standard genome sequencing and annotation.</title>
        <authorList>
            <consortium name="The Broad Institute Genomics Platform"/>
            <consortium name="The Broad Institute Genome Sequencing Center for Infectious Disease"/>
            <person name="Wu L."/>
            <person name="Ma J."/>
        </authorList>
    </citation>
    <scope>NUCLEOTIDE SEQUENCE [LARGE SCALE GENOMIC DNA]</scope>
    <source>
        <strain evidence="2">CGMCC 1.15772</strain>
    </source>
</reference>
<comment type="caution">
    <text evidence="1">The sequence shown here is derived from an EMBL/GenBank/DDBJ whole genome shotgun (WGS) entry which is preliminary data.</text>
</comment>
<organism evidence="1 2">
    <name type="scientific">Deinococcus lacus</name>
    <dbReference type="NCBI Taxonomy" id="392561"/>
    <lineage>
        <taxon>Bacteria</taxon>
        <taxon>Thermotogati</taxon>
        <taxon>Deinococcota</taxon>
        <taxon>Deinococci</taxon>
        <taxon>Deinococcales</taxon>
        <taxon>Deinococcaceae</taxon>
        <taxon>Deinococcus</taxon>
    </lineage>
</organism>